<dbReference type="OrthoDB" id="7297681at2"/>
<dbReference type="AlphaFoldDB" id="A0A1W6N2D8"/>
<evidence type="ECO:0000313" key="2">
    <source>
        <dbReference type="Proteomes" id="UP000237351"/>
    </source>
</evidence>
<gene>
    <name evidence="1" type="ORF">GQ61_00190</name>
</gene>
<organism evidence="1 2">
    <name type="scientific">Candidatus Nucleicultrix amoebiphila FS5</name>
    <dbReference type="NCBI Taxonomy" id="1414854"/>
    <lineage>
        <taxon>Bacteria</taxon>
        <taxon>Pseudomonadati</taxon>
        <taxon>Pseudomonadota</taxon>
        <taxon>Alphaproteobacteria</taxon>
        <taxon>Holosporales</taxon>
        <taxon>Candidatus Nucleicultricaceae</taxon>
        <taxon>Candidatus Nucleicultrix</taxon>
    </lineage>
</organism>
<accession>A0A1W6N2D8</accession>
<sequence>MTINSFKIFLFSLGVTLTIPLPLYAHGGEDHAPKGSPEQSTSPIDASRITLKGRIVEGVLIVCNKELIFYLADSATNQAVANAKIDAEFKGDTVVKTEGKSAKEKGSYKIPVNFKDGTKVHIELKVAASDFSEKLSIDVPQWPKASRRCQRDAHE</sequence>
<name>A0A1W6N2D8_9PROT</name>
<keyword evidence="2" id="KW-1185">Reference proteome</keyword>
<proteinExistence type="predicted"/>
<dbReference type="EMBL" id="CP008743">
    <property type="protein sequence ID" value="ARN84030.1"/>
    <property type="molecule type" value="Genomic_DNA"/>
</dbReference>
<dbReference type="KEGG" id="naf:GQ61_00190"/>
<dbReference type="RefSeq" id="WP_085783373.1">
    <property type="nucleotide sequence ID" value="NZ_CP008743.1"/>
</dbReference>
<evidence type="ECO:0000313" key="1">
    <source>
        <dbReference type="EMBL" id="ARN84030.1"/>
    </source>
</evidence>
<dbReference type="STRING" id="1414854.GQ61_00190"/>
<protein>
    <submittedName>
        <fullName evidence="1">Uncharacterized protein</fullName>
    </submittedName>
</protein>
<reference evidence="1 2" key="1">
    <citation type="submission" date="2014-06" db="EMBL/GenBank/DDBJ databases">
        <title>The genome of the endonuclear symbiont Nucleicultrix amoebiphila.</title>
        <authorList>
            <person name="Schulz F."/>
            <person name="Horn M."/>
        </authorList>
    </citation>
    <scope>NUCLEOTIDE SEQUENCE [LARGE SCALE GENOMIC DNA]</scope>
    <source>
        <strain evidence="1 2">FS5</strain>
    </source>
</reference>
<dbReference type="Proteomes" id="UP000237351">
    <property type="component" value="Chromosome"/>
</dbReference>